<accession>A0AAU7VFY0</accession>
<proteinExistence type="predicted"/>
<gene>
    <name evidence="1" type="ORF">vBDshSR26L_47</name>
</gene>
<name>A0AAU7VFY0_9CAUD</name>
<dbReference type="EMBL" id="PP882867">
    <property type="protein sequence ID" value="XBW75362.1"/>
    <property type="molecule type" value="Genomic_DNA"/>
</dbReference>
<protein>
    <submittedName>
        <fullName evidence="1">Uncharacterized protein</fullName>
    </submittedName>
</protein>
<sequence length="165" mass="18837">MHLRIAHRLNGRTTIQSTDENSDYFELGARFDVIYQEKSIYLAKEPDGHHECREPGAYRAAGFSRAVSFCALEPWIPSFCVADAEFVIDDDLLVWERPPVWSLPWTTRAPQTRARDFAIHGLASRLKSARRNMIDPKRVTQAVPAWAKSSMLAGDWKDTVAKFFP</sequence>
<evidence type="ECO:0000313" key="1">
    <source>
        <dbReference type="EMBL" id="XBW75362.1"/>
    </source>
</evidence>
<organism evidence="1">
    <name type="scientific">Dinoroseobacter phage vB_DshS_R26L</name>
    <dbReference type="NCBI Taxonomy" id="3161158"/>
    <lineage>
        <taxon>Viruses</taxon>
        <taxon>Duplodnaviria</taxon>
        <taxon>Heunggongvirae</taxon>
        <taxon>Uroviricota</taxon>
        <taxon>Caudoviricetes</taxon>
        <taxon>Nanhaivirus</taxon>
    </lineage>
</organism>
<reference evidence="1" key="1">
    <citation type="submission" date="2024-06" db="EMBL/GenBank/DDBJ databases">
        <authorList>
            <person name="Lu L."/>
            <person name="Wei N."/>
            <person name="Zhang R."/>
        </authorList>
    </citation>
    <scope>NUCLEOTIDE SEQUENCE</scope>
</reference>